<dbReference type="Proteomes" id="UP000218287">
    <property type="component" value="Chromosome"/>
</dbReference>
<keyword evidence="2" id="KW-1185">Reference proteome</keyword>
<sequence length="136" mass="15932">MKYQKQAMLGLLGFGLIATPMFVKLPQQFQAFYAVSNLEANESIERSRIEQRKLTSDTLNETGILPTSLKLRIRGYLDNPRRNPRPDTSYYQEDEQVYVYDSSGLCIGQISERRWLWKHHYKNVCKLSPELKESKQ</sequence>
<dbReference type="OrthoDB" id="514552at2"/>
<accession>A0A1Z4GE90</accession>
<gene>
    <name evidence="1" type="ORF">NIES21_14740</name>
</gene>
<dbReference type="EMBL" id="AP018174">
    <property type="protein sequence ID" value="BAY15656.1"/>
    <property type="molecule type" value="Genomic_DNA"/>
</dbReference>
<organism evidence="1 2">
    <name type="scientific">Anabaenopsis circularis NIES-21</name>
    <dbReference type="NCBI Taxonomy" id="1085406"/>
    <lineage>
        <taxon>Bacteria</taxon>
        <taxon>Bacillati</taxon>
        <taxon>Cyanobacteriota</taxon>
        <taxon>Cyanophyceae</taxon>
        <taxon>Nostocales</taxon>
        <taxon>Nodulariaceae</taxon>
        <taxon>Anabaenopsis</taxon>
    </lineage>
</organism>
<reference evidence="1 2" key="1">
    <citation type="submission" date="2017-06" db="EMBL/GenBank/DDBJ databases">
        <title>Genome sequencing of cyanobaciteial culture collection at National Institute for Environmental Studies (NIES).</title>
        <authorList>
            <person name="Hirose Y."/>
            <person name="Shimura Y."/>
            <person name="Fujisawa T."/>
            <person name="Nakamura Y."/>
            <person name="Kawachi M."/>
        </authorList>
    </citation>
    <scope>NUCLEOTIDE SEQUENCE [LARGE SCALE GENOMIC DNA]</scope>
    <source>
        <strain evidence="1 2">NIES-21</strain>
    </source>
</reference>
<evidence type="ECO:0000313" key="2">
    <source>
        <dbReference type="Proteomes" id="UP000218287"/>
    </source>
</evidence>
<protein>
    <submittedName>
        <fullName evidence="1">Uncharacterized protein</fullName>
    </submittedName>
</protein>
<evidence type="ECO:0000313" key="1">
    <source>
        <dbReference type="EMBL" id="BAY15656.1"/>
    </source>
</evidence>
<proteinExistence type="predicted"/>
<dbReference type="AlphaFoldDB" id="A0A1Z4GE90"/>
<name>A0A1Z4GE90_9CYAN</name>